<keyword evidence="3" id="KW-1185">Reference proteome</keyword>
<gene>
    <name evidence="2" type="ORF">OBRU01_00005</name>
</gene>
<accession>A0A0L7LUZ6</accession>
<feature type="region of interest" description="Disordered" evidence="1">
    <location>
        <begin position="1"/>
        <end position="76"/>
    </location>
</feature>
<dbReference type="GO" id="GO:0008168">
    <property type="term" value="F:methyltransferase activity"/>
    <property type="evidence" value="ECO:0007669"/>
    <property type="project" value="UniProtKB-KW"/>
</dbReference>
<evidence type="ECO:0000313" key="2">
    <source>
        <dbReference type="EMBL" id="KOB79214.1"/>
    </source>
</evidence>
<dbReference type="EMBL" id="JTDY01000043">
    <property type="protein sequence ID" value="KOB79214.1"/>
    <property type="molecule type" value="Genomic_DNA"/>
</dbReference>
<feature type="compositionally biased region" description="Basic and acidic residues" evidence="1">
    <location>
        <begin position="43"/>
        <end position="65"/>
    </location>
</feature>
<dbReference type="AlphaFoldDB" id="A0A0L7LUZ6"/>
<proteinExistence type="predicted"/>
<name>A0A0L7LUZ6_OPEBR</name>
<evidence type="ECO:0000313" key="3">
    <source>
        <dbReference type="Proteomes" id="UP000037510"/>
    </source>
</evidence>
<protein>
    <submittedName>
        <fullName evidence="2">Lysine-specific histone demethylase 1</fullName>
    </submittedName>
</protein>
<organism evidence="2 3">
    <name type="scientific">Operophtera brumata</name>
    <name type="common">Winter moth</name>
    <name type="synonym">Phalaena brumata</name>
    <dbReference type="NCBI Taxonomy" id="104452"/>
    <lineage>
        <taxon>Eukaryota</taxon>
        <taxon>Metazoa</taxon>
        <taxon>Ecdysozoa</taxon>
        <taxon>Arthropoda</taxon>
        <taxon>Hexapoda</taxon>
        <taxon>Insecta</taxon>
        <taxon>Pterygota</taxon>
        <taxon>Neoptera</taxon>
        <taxon>Endopterygota</taxon>
        <taxon>Lepidoptera</taxon>
        <taxon>Glossata</taxon>
        <taxon>Ditrysia</taxon>
        <taxon>Geometroidea</taxon>
        <taxon>Geometridae</taxon>
        <taxon>Larentiinae</taxon>
        <taxon>Operophtera</taxon>
    </lineage>
</organism>
<feature type="compositionally biased region" description="Basic and acidic residues" evidence="1">
    <location>
        <begin position="8"/>
        <end position="32"/>
    </location>
</feature>
<keyword evidence="2" id="KW-0808">Transferase</keyword>
<evidence type="ECO:0000256" key="1">
    <source>
        <dbReference type="SAM" id="MobiDB-lite"/>
    </source>
</evidence>
<dbReference type="GO" id="GO:0032259">
    <property type="term" value="P:methylation"/>
    <property type="evidence" value="ECO:0007669"/>
    <property type="project" value="UniProtKB-KW"/>
</dbReference>
<sequence length="76" mass="8584">MSRRKRTKVENRELDEKLKLDDSESDHSEKSKIASVSPATVASRRESSSSRTTDGKEAKKDEKLGRSSLPIAFTFR</sequence>
<dbReference type="Proteomes" id="UP000037510">
    <property type="component" value="Unassembled WGS sequence"/>
</dbReference>
<comment type="caution">
    <text evidence="2">The sequence shown here is derived from an EMBL/GenBank/DDBJ whole genome shotgun (WGS) entry which is preliminary data.</text>
</comment>
<keyword evidence="2" id="KW-0489">Methyltransferase</keyword>
<reference evidence="2 3" key="1">
    <citation type="journal article" date="2015" name="Genome Biol. Evol.">
        <title>The genome of winter moth (Operophtera brumata) provides a genomic perspective on sexual dimorphism and phenology.</title>
        <authorList>
            <person name="Derks M.F."/>
            <person name="Smit S."/>
            <person name="Salis L."/>
            <person name="Schijlen E."/>
            <person name="Bossers A."/>
            <person name="Mateman C."/>
            <person name="Pijl A.S."/>
            <person name="de Ridder D."/>
            <person name="Groenen M.A."/>
            <person name="Visser M.E."/>
            <person name="Megens H.J."/>
        </authorList>
    </citation>
    <scope>NUCLEOTIDE SEQUENCE [LARGE SCALE GENOMIC DNA]</scope>
    <source>
        <strain evidence="2">WM2013NL</strain>
        <tissue evidence="2">Head and thorax</tissue>
    </source>
</reference>